<feature type="region of interest" description="Disordered" evidence="1">
    <location>
        <begin position="72"/>
        <end position="169"/>
    </location>
</feature>
<feature type="compositionally biased region" description="Polar residues" evidence="1">
    <location>
        <begin position="111"/>
        <end position="127"/>
    </location>
</feature>
<accession>A0A9P6HGJ1</accession>
<feature type="compositionally biased region" description="Polar residues" evidence="1">
    <location>
        <begin position="146"/>
        <end position="156"/>
    </location>
</feature>
<comment type="caution">
    <text evidence="2">The sequence shown here is derived from an EMBL/GenBank/DDBJ whole genome shotgun (WGS) entry which is preliminary data.</text>
</comment>
<gene>
    <name evidence="2" type="ORF">BJ322DRAFT_1019304</name>
</gene>
<sequence>MQTQENRGPGRRRGPRRGREPEPVKSGGSIVRSANNSSTAAPVPSKYYPEEDYDEGVEALLMELASFRNRVPSSQPLLPLPAPSSSGWTSPGPMNFQRGSITSDRGDLDSPTLSPNTRPLCSASEDNGSGDIERPNAEGPKLYPASEQTPASSTRPSPIPFRAQPPPASHEFRQLEADHCGQTSPPPVVLPPQPWPFGNGMVLPPIASISPTSSVSSERDEDAMAVDM</sequence>
<feature type="region of interest" description="Disordered" evidence="1">
    <location>
        <begin position="1"/>
        <end position="49"/>
    </location>
</feature>
<protein>
    <submittedName>
        <fullName evidence="2">Uncharacterized protein</fullName>
    </submittedName>
</protein>
<proteinExistence type="predicted"/>
<name>A0A9P6HGJ1_9AGAM</name>
<dbReference type="EMBL" id="WIUZ02000005">
    <property type="protein sequence ID" value="KAF9786677.1"/>
    <property type="molecule type" value="Genomic_DNA"/>
</dbReference>
<evidence type="ECO:0000313" key="2">
    <source>
        <dbReference type="EMBL" id="KAF9786677.1"/>
    </source>
</evidence>
<evidence type="ECO:0000313" key="3">
    <source>
        <dbReference type="Proteomes" id="UP000736335"/>
    </source>
</evidence>
<feature type="compositionally biased region" description="Acidic residues" evidence="1">
    <location>
        <begin position="219"/>
        <end position="228"/>
    </location>
</feature>
<reference evidence="2" key="2">
    <citation type="submission" date="2020-11" db="EMBL/GenBank/DDBJ databases">
        <authorList>
            <consortium name="DOE Joint Genome Institute"/>
            <person name="Kuo A."/>
            <person name="Miyauchi S."/>
            <person name="Kiss E."/>
            <person name="Drula E."/>
            <person name="Kohler A."/>
            <person name="Sanchez-Garcia M."/>
            <person name="Andreopoulos B."/>
            <person name="Barry K.W."/>
            <person name="Bonito G."/>
            <person name="Buee M."/>
            <person name="Carver A."/>
            <person name="Chen C."/>
            <person name="Cichocki N."/>
            <person name="Clum A."/>
            <person name="Culley D."/>
            <person name="Crous P.W."/>
            <person name="Fauchery L."/>
            <person name="Girlanda M."/>
            <person name="Hayes R."/>
            <person name="Keri Z."/>
            <person name="Labutti K."/>
            <person name="Lipzen A."/>
            <person name="Lombard V."/>
            <person name="Magnuson J."/>
            <person name="Maillard F."/>
            <person name="Morin E."/>
            <person name="Murat C."/>
            <person name="Nolan M."/>
            <person name="Ohm R."/>
            <person name="Pangilinan J."/>
            <person name="Pereira M."/>
            <person name="Perotto S."/>
            <person name="Peter M."/>
            <person name="Riley R."/>
            <person name="Sitrit Y."/>
            <person name="Stielow B."/>
            <person name="Szollosi G."/>
            <person name="Zifcakova L."/>
            <person name="Stursova M."/>
            <person name="Spatafora J.W."/>
            <person name="Tedersoo L."/>
            <person name="Vaario L.-M."/>
            <person name="Yamada A."/>
            <person name="Yan M."/>
            <person name="Wang P."/>
            <person name="Xu J."/>
            <person name="Bruns T."/>
            <person name="Baldrian P."/>
            <person name="Vilgalys R."/>
            <person name="Henrissat B."/>
            <person name="Grigoriev I.V."/>
            <person name="Hibbett D."/>
            <person name="Nagy L.G."/>
            <person name="Martin F.M."/>
        </authorList>
    </citation>
    <scope>NUCLEOTIDE SEQUENCE</scope>
    <source>
        <strain evidence="2">UH-Tt-Lm1</strain>
    </source>
</reference>
<dbReference type="Proteomes" id="UP000736335">
    <property type="component" value="Unassembled WGS sequence"/>
</dbReference>
<organism evidence="2 3">
    <name type="scientific">Thelephora terrestris</name>
    <dbReference type="NCBI Taxonomy" id="56493"/>
    <lineage>
        <taxon>Eukaryota</taxon>
        <taxon>Fungi</taxon>
        <taxon>Dikarya</taxon>
        <taxon>Basidiomycota</taxon>
        <taxon>Agaricomycotina</taxon>
        <taxon>Agaricomycetes</taxon>
        <taxon>Thelephorales</taxon>
        <taxon>Thelephoraceae</taxon>
        <taxon>Thelephora</taxon>
    </lineage>
</organism>
<keyword evidence="3" id="KW-1185">Reference proteome</keyword>
<feature type="compositionally biased region" description="Pro residues" evidence="1">
    <location>
        <begin position="157"/>
        <end position="168"/>
    </location>
</feature>
<dbReference type="AlphaFoldDB" id="A0A9P6HGJ1"/>
<evidence type="ECO:0000256" key="1">
    <source>
        <dbReference type="SAM" id="MobiDB-lite"/>
    </source>
</evidence>
<feature type="region of interest" description="Disordered" evidence="1">
    <location>
        <begin position="209"/>
        <end position="228"/>
    </location>
</feature>
<reference evidence="2" key="1">
    <citation type="journal article" date="2020" name="Nat. Commun.">
        <title>Large-scale genome sequencing of mycorrhizal fungi provides insights into the early evolution of symbiotic traits.</title>
        <authorList>
            <person name="Miyauchi S."/>
            <person name="Kiss E."/>
            <person name="Kuo A."/>
            <person name="Drula E."/>
            <person name="Kohler A."/>
            <person name="Sanchez-Garcia M."/>
            <person name="Morin E."/>
            <person name="Andreopoulos B."/>
            <person name="Barry K.W."/>
            <person name="Bonito G."/>
            <person name="Buee M."/>
            <person name="Carver A."/>
            <person name="Chen C."/>
            <person name="Cichocki N."/>
            <person name="Clum A."/>
            <person name="Culley D."/>
            <person name="Crous P.W."/>
            <person name="Fauchery L."/>
            <person name="Girlanda M."/>
            <person name="Hayes R.D."/>
            <person name="Keri Z."/>
            <person name="LaButti K."/>
            <person name="Lipzen A."/>
            <person name="Lombard V."/>
            <person name="Magnuson J."/>
            <person name="Maillard F."/>
            <person name="Murat C."/>
            <person name="Nolan M."/>
            <person name="Ohm R.A."/>
            <person name="Pangilinan J."/>
            <person name="Pereira M.F."/>
            <person name="Perotto S."/>
            <person name="Peter M."/>
            <person name="Pfister S."/>
            <person name="Riley R."/>
            <person name="Sitrit Y."/>
            <person name="Stielow J.B."/>
            <person name="Szollosi G."/>
            <person name="Zifcakova L."/>
            <person name="Stursova M."/>
            <person name="Spatafora J.W."/>
            <person name="Tedersoo L."/>
            <person name="Vaario L.M."/>
            <person name="Yamada A."/>
            <person name="Yan M."/>
            <person name="Wang P."/>
            <person name="Xu J."/>
            <person name="Bruns T."/>
            <person name="Baldrian P."/>
            <person name="Vilgalys R."/>
            <person name="Dunand C."/>
            <person name="Henrissat B."/>
            <person name="Grigoriev I.V."/>
            <person name="Hibbett D."/>
            <person name="Nagy L.G."/>
            <person name="Martin F.M."/>
        </authorList>
    </citation>
    <scope>NUCLEOTIDE SEQUENCE</scope>
    <source>
        <strain evidence="2">UH-Tt-Lm1</strain>
    </source>
</reference>